<evidence type="ECO:0000256" key="1">
    <source>
        <dbReference type="SAM" id="SignalP"/>
    </source>
</evidence>
<accession>A0AAD5MLT1</accession>
<gene>
    <name evidence="2" type="ORF">KIN20_016550</name>
</gene>
<protein>
    <submittedName>
        <fullName evidence="2">Uncharacterized protein</fullName>
    </submittedName>
</protein>
<sequence>MNSPMSMAGILTLLAMVLAKVAVLWGCGVIPQGQAITRNFTVSGFRLPTAMAYSASPGAAAQLPDGVATTSDGAKSFVSRLVMQTIIDVLEQQGRRAGLSDAIVLMILNQLMVQISYDPLECKTVAVGIPANGQIMGVNVDMQPHCITVGSTVTALCTKMQREMCEVNTNMGIGAIDTKHLSISGSLTTTNIIMANWSREMWQNVVNRAVRMLASSPFASHFFSAFATVN</sequence>
<comment type="caution">
    <text evidence="2">The sequence shown here is derived from an EMBL/GenBank/DDBJ whole genome shotgun (WGS) entry which is preliminary data.</text>
</comment>
<keyword evidence="1" id="KW-0732">Signal</keyword>
<evidence type="ECO:0000313" key="2">
    <source>
        <dbReference type="EMBL" id="KAJ1358203.1"/>
    </source>
</evidence>
<evidence type="ECO:0000313" key="3">
    <source>
        <dbReference type="Proteomes" id="UP001196413"/>
    </source>
</evidence>
<dbReference type="EMBL" id="JAHQIW010003323">
    <property type="protein sequence ID" value="KAJ1358203.1"/>
    <property type="molecule type" value="Genomic_DNA"/>
</dbReference>
<reference evidence="2" key="1">
    <citation type="submission" date="2021-06" db="EMBL/GenBank/DDBJ databases">
        <title>Parelaphostrongylus tenuis whole genome reference sequence.</title>
        <authorList>
            <person name="Garwood T.J."/>
            <person name="Larsen P.A."/>
            <person name="Fountain-Jones N.M."/>
            <person name="Garbe J.R."/>
            <person name="Macchietto M.G."/>
            <person name="Kania S.A."/>
            <person name="Gerhold R.W."/>
            <person name="Richards J.E."/>
            <person name="Wolf T.M."/>
        </authorList>
    </citation>
    <scope>NUCLEOTIDE SEQUENCE</scope>
    <source>
        <strain evidence="2">MNPRO001-30</strain>
        <tissue evidence="2">Meninges</tissue>
    </source>
</reference>
<dbReference type="Proteomes" id="UP001196413">
    <property type="component" value="Unassembled WGS sequence"/>
</dbReference>
<feature type="chain" id="PRO_5041947492" evidence="1">
    <location>
        <begin position="20"/>
        <end position="230"/>
    </location>
</feature>
<name>A0AAD5MLT1_PARTN</name>
<keyword evidence="3" id="KW-1185">Reference proteome</keyword>
<feature type="signal peptide" evidence="1">
    <location>
        <begin position="1"/>
        <end position="19"/>
    </location>
</feature>
<organism evidence="2 3">
    <name type="scientific">Parelaphostrongylus tenuis</name>
    <name type="common">Meningeal worm</name>
    <dbReference type="NCBI Taxonomy" id="148309"/>
    <lineage>
        <taxon>Eukaryota</taxon>
        <taxon>Metazoa</taxon>
        <taxon>Ecdysozoa</taxon>
        <taxon>Nematoda</taxon>
        <taxon>Chromadorea</taxon>
        <taxon>Rhabditida</taxon>
        <taxon>Rhabditina</taxon>
        <taxon>Rhabditomorpha</taxon>
        <taxon>Strongyloidea</taxon>
        <taxon>Metastrongylidae</taxon>
        <taxon>Parelaphostrongylus</taxon>
    </lineage>
</organism>
<dbReference type="AlphaFoldDB" id="A0AAD5MLT1"/>
<proteinExistence type="predicted"/>